<dbReference type="Pfam" id="PF01547">
    <property type="entry name" value="SBP_bac_1"/>
    <property type="match status" value="1"/>
</dbReference>
<dbReference type="PANTHER" id="PTHR43649:SF29">
    <property type="entry name" value="OSMOPROTECTIVE COMPOUNDS-BINDING PROTEIN GGTB"/>
    <property type="match status" value="1"/>
</dbReference>
<accession>A0A3A3GZP4</accession>
<dbReference type="RefSeq" id="WP_119793551.1">
    <property type="nucleotide sequence ID" value="NZ_QYZD01000008.1"/>
</dbReference>
<sequence length="447" mass="49640">MRRKAVLLLALIVAAASVIAACGMIVGEGGSKSGQSQNSEPFDLKLRHIQLGDANKNRLARLEAVLKKTQEQHPGLTIKLDGVDSEVNRKDKLRSEMAAGNPPDIFDTFGSPDVGLYAKEGLVLDIAPILQELGLRDKFLNLEPWTHDGKIYGLPNGGSIEGYFYNKQYFAEKGLELPKTLADLEAIADKIKADGKIPFARASKDAWVPLMTINNLWSYYTGPHFTAGFKTGESKWTDPRMVEAISKHQEWVSKGYFKRGELGLEYADQRTQLLTGEAIMMFDGTWGSSGLTDEKTADGRNKFGFFLMPPLKEGYGISAMVDTNNGYAFSAKVAEDPRKLEAVKSFILNFYNEEIQLQGLMEDGVLPSLKMEQSKMEQVVDSGLILEIIKRTNEVRYRWPAFDALIQAEVDTELRIGIQRVMEGDVEPAAMLAAVQKMQDEANMAVR</sequence>
<dbReference type="SUPFAM" id="SSF53850">
    <property type="entry name" value="Periplasmic binding protein-like II"/>
    <property type="match status" value="1"/>
</dbReference>
<organism evidence="4 5">
    <name type="scientific">Paenibacillus thiaminolyticus</name>
    <name type="common">Bacillus thiaminolyticus</name>
    <dbReference type="NCBI Taxonomy" id="49283"/>
    <lineage>
        <taxon>Bacteria</taxon>
        <taxon>Bacillati</taxon>
        <taxon>Bacillota</taxon>
        <taxon>Bacilli</taxon>
        <taxon>Bacillales</taxon>
        <taxon>Paenibacillaceae</taxon>
        <taxon>Paenibacillus</taxon>
    </lineage>
</organism>
<protein>
    <submittedName>
        <fullName evidence="4">Extracellular solute-binding protein</fullName>
    </submittedName>
</protein>
<keyword evidence="3" id="KW-0732">Signal</keyword>
<dbReference type="OrthoDB" id="9798191at2"/>
<evidence type="ECO:0000313" key="4">
    <source>
        <dbReference type="EMBL" id="RJG23992.1"/>
    </source>
</evidence>
<comment type="similarity">
    <text evidence="1">Belongs to the bacterial solute-binding protein 1 family.</text>
</comment>
<evidence type="ECO:0000256" key="1">
    <source>
        <dbReference type="ARBA" id="ARBA00008520"/>
    </source>
</evidence>
<evidence type="ECO:0000256" key="3">
    <source>
        <dbReference type="SAM" id="SignalP"/>
    </source>
</evidence>
<comment type="caution">
    <text evidence="4">The sequence shown here is derived from an EMBL/GenBank/DDBJ whole genome shotgun (WGS) entry which is preliminary data.</text>
</comment>
<dbReference type="PROSITE" id="PS51257">
    <property type="entry name" value="PROKAR_LIPOPROTEIN"/>
    <property type="match status" value="1"/>
</dbReference>
<feature type="signal peptide" evidence="3">
    <location>
        <begin position="1"/>
        <end position="20"/>
    </location>
</feature>
<dbReference type="Gene3D" id="3.40.190.10">
    <property type="entry name" value="Periplasmic binding protein-like II"/>
    <property type="match status" value="2"/>
</dbReference>
<dbReference type="PANTHER" id="PTHR43649">
    <property type="entry name" value="ARABINOSE-BINDING PROTEIN-RELATED"/>
    <property type="match status" value="1"/>
</dbReference>
<dbReference type="AlphaFoldDB" id="A0A3A3GZP4"/>
<keyword evidence="2" id="KW-0813">Transport</keyword>
<dbReference type="EMBL" id="QYZD01000008">
    <property type="protein sequence ID" value="RJG23992.1"/>
    <property type="molecule type" value="Genomic_DNA"/>
</dbReference>
<reference evidence="4 5" key="1">
    <citation type="submission" date="2018-09" db="EMBL/GenBank/DDBJ databases">
        <title>Paenibacillus SK2017-BO5.</title>
        <authorList>
            <person name="Piskunova J.V."/>
            <person name="Dubiley S.A."/>
            <person name="Severinov K.V."/>
        </authorList>
    </citation>
    <scope>NUCLEOTIDE SEQUENCE [LARGE SCALE GENOMIC DNA]</scope>
    <source>
        <strain evidence="4 5">BO5</strain>
    </source>
</reference>
<dbReference type="InterPro" id="IPR050490">
    <property type="entry name" value="Bact_solute-bd_prot1"/>
</dbReference>
<evidence type="ECO:0000256" key="2">
    <source>
        <dbReference type="ARBA" id="ARBA00022448"/>
    </source>
</evidence>
<gene>
    <name evidence="4" type="ORF">DQX05_11150</name>
</gene>
<proteinExistence type="inferred from homology"/>
<evidence type="ECO:0000313" key="5">
    <source>
        <dbReference type="Proteomes" id="UP000266177"/>
    </source>
</evidence>
<dbReference type="InterPro" id="IPR006059">
    <property type="entry name" value="SBP"/>
</dbReference>
<feature type="chain" id="PRO_5017320680" evidence="3">
    <location>
        <begin position="21"/>
        <end position="447"/>
    </location>
</feature>
<dbReference type="Proteomes" id="UP000266177">
    <property type="component" value="Unassembled WGS sequence"/>
</dbReference>
<name>A0A3A3GZP4_PANTH</name>